<dbReference type="InterPro" id="IPR001031">
    <property type="entry name" value="Thioesterase"/>
</dbReference>
<proteinExistence type="inferred from homology"/>
<comment type="caution">
    <text evidence="3">The sequence shown here is derived from an EMBL/GenBank/DDBJ whole genome shotgun (WGS) entry which is preliminary data.</text>
</comment>
<dbReference type="STRING" id="1765722.AT728_22565"/>
<dbReference type="Gene3D" id="3.40.50.1820">
    <property type="entry name" value="alpha/beta hydrolase"/>
    <property type="match status" value="1"/>
</dbReference>
<keyword evidence="4" id="KW-1185">Reference proteome</keyword>
<evidence type="ECO:0000259" key="2">
    <source>
        <dbReference type="Pfam" id="PF00975"/>
    </source>
</evidence>
<protein>
    <recommendedName>
        <fullName evidence="2">Thioesterase domain-containing protein</fullName>
    </recommendedName>
</protein>
<name>A0A0W7X1U2_9ACTN</name>
<comment type="similarity">
    <text evidence="1">Belongs to the thioesterase family.</text>
</comment>
<dbReference type="EMBL" id="LOCL01000036">
    <property type="protein sequence ID" value="KUF16719.1"/>
    <property type="molecule type" value="Genomic_DNA"/>
</dbReference>
<evidence type="ECO:0000313" key="3">
    <source>
        <dbReference type="EMBL" id="KUF16719.1"/>
    </source>
</evidence>
<dbReference type="Pfam" id="PF00975">
    <property type="entry name" value="Thioesterase"/>
    <property type="match status" value="1"/>
</dbReference>
<organism evidence="3 4">
    <name type="scientific">Streptomyces silvensis</name>
    <dbReference type="NCBI Taxonomy" id="1765722"/>
    <lineage>
        <taxon>Bacteria</taxon>
        <taxon>Bacillati</taxon>
        <taxon>Actinomycetota</taxon>
        <taxon>Actinomycetes</taxon>
        <taxon>Kitasatosporales</taxon>
        <taxon>Streptomycetaceae</taxon>
        <taxon>Streptomyces</taxon>
    </lineage>
</organism>
<dbReference type="InterPro" id="IPR029058">
    <property type="entry name" value="AB_hydrolase_fold"/>
</dbReference>
<sequence length="241" mass="25953">MAVLALFHHAGGSAAVFRRLIRLLPDHIRPVAAELPGRGRRWREPTLHTADDAVRDLTDLVVREVGPDEDLALFGHSMGAYLGLGVAAALERRGGPRCQVLFASANLAPQLASPLFADDTAPPSDEEVLDRAARFGALDAGLLRDPHIAARAAALLRADFDICDSFVRTMSWTVTESPVVVCRGQDDAFGDEHTDLWQWSSVQPLTTCTFPGGHLYLESAGAEPLAAKIESVVTEPAQSRT</sequence>
<dbReference type="AlphaFoldDB" id="A0A0W7X1U2"/>
<dbReference type="OrthoDB" id="4169718at2"/>
<evidence type="ECO:0000313" key="4">
    <source>
        <dbReference type="Proteomes" id="UP000054804"/>
    </source>
</evidence>
<dbReference type="Proteomes" id="UP000054804">
    <property type="component" value="Unassembled WGS sequence"/>
</dbReference>
<reference evidence="3 4" key="1">
    <citation type="submission" date="2015-12" db="EMBL/GenBank/DDBJ databases">
        <title>Draft genome sequence of Streptomyces silvensis ATCC 53525, a producer of novel hormone antagonists.</title>
        <authorList>
            <person name="Johnston C.W."/>
            <person name="Li Y."/>
            <person name="Magarvey N.A."/>
        </authorList>
    </citation>
    <scope>NUCLEOTIDE SEQUENCE [LARGE SCALE GENOMIC DNA]</scope>
    <source>
        <strain evidence="3 4">ATCC 53525</strain>
    </source>
</reference>
<dbReference type="PANTHER" id="PTHR11487:SF0">
    <property type="entry name" value="S-ACYL FATTY ACID SYNTHASE THIOESTERASE, MEDIUM CHAIN"/>
    <property type="match status" value="1"/>
</dbReference>
<feature type="domain" description="Thioesterase" evidence="2">
    <location>
        <begin position="4"/>
        <end position="230"/>
    </location>
</feature>
<dbReference type="SUPFAM" id="SSF53474">
    <property type="entry name" value="alpha/beta-Hydrolases"/>
    <property type="match status" value="1"/>
</dbReference>
<dbReference type="InterPro" id="IPR012223">
    <property type="entry name" value="TEII"/>
</dbReference>
<gene>
    <name evidence="3" type="ORF">AT728_22565</name>
</gene>
<dbReference type="PANTHER" id="PTHR11487">
    <property type="entry name" value="THIOESTERASE"/>
    <property type="match status" value="1"/>
</dbReference>
<accession>A0A0W7X1U2</accession>
<evidence type="ECO:0000256" key="1">
    <source>
        <dbReference type="ARBA" id="ARBA00007169"/>
    </source>
</evidence>
<dbReference type="GO" id="GO:0008610">
    <property type="term" value="P:lipid biosynthetic process"/>
    <property type="evidence" value="ECO:0007669"/>
    <property type="project" value="TreeGrafter"/>
</dbReference>
<dbReference type="RefSeq" id="WP_058848988.1">
    <property type="nucleotide sequence ID" value="NZ_LOCL01000036.1"/>
</dbReference>